<dbReference type="Pfam" id="PF13443">
    <property type="entry name" value="HTH_26"/>
    <property type="match status" value="1"/>
</dbReference>
<dbReference type="GO" id="GO:0003677">
    <property type="term" value="F:DNA binding"/>
    <property type="evidence" value="ECO:0007669"/>
    <property type="project" value="UniProtKB-KW"/>
</dbReference>
<gene>
    <name evidence="2" type="ORF">DPCES_5336</name>
</gene>
<name>A0A098AU79_DESHA</name>
<dbReference type="PATRIC" id="fig|49338.4.peg.5744"/>
<reference evidence="2" key="1">
    <citation type="submission" date="2014-07" db="EMBL/GenBank/DDBJ databases">
        <authorList>
            <person name="Hornung V.Bastian."/>
        </authorList>
    </citation>
    <scope>NUCLEOTIDE SEQUENCE</scope>
    <source>
        <strain evidence="2">PCE-S</strain>
    </source>
</reference>
<dbReference type="SUPFAM" id="SSF47413">
    <property type="entry name" value="lambda repressor-like DNA-binding domains"/>
    <property type="match status" value="1"/>
</dbReference>
<evidence type="ECO:0000259" key="1">
    <source>
        <dbReference type="Pfam" id="PF13443"/>
    </source>
</evidence>
<feature type="domain" description="HTH cro/C1-type" evidence="1">
    <location>
        <begin position="5"/>
        <end position="66"/>
    </location>
</feature>
<sequence length="70" mass="8329">MIRSRLKEIADSRELSIREIARGSDCHFEIVRRLYNDTMERYPRDVIDKLCTYLDVEVGELLTHEKSTEN</sequence>
<evidence type="ECO:0000313" key="2">
    <source>
        <dbReference type="EMBL" id="CDV96334.1"/>
    </source>
</evidence>
<dbReference type="InterPro" id="IPR001387">
    <property type="entry name" value="Cro/C1-type_HTH"/>
</dbReference>
<proteinExistence type="predicted"/>
<dbReference type="Gene3D" id="1.10.260.40">
    <property type="entry name" value="lambda repressor-like DNA-binding domains"/>
    <property type="match status" value="1"/>
</dbReference>
<keyword evidence="2" id="KW-0238">DNA-binding</keyword>
<protein>
    <submittedName>
        <fullName evidence="2">Cro/C1-type HTH DNA-binding domain</fullName>
    </submittedName>
</protein>
<organism evidence="2">
    <name type="scientific">Desulfitobacterium hafniense</name>
    <name type="common">Desulfitobacterium frappieri</name>
    <dbReference type="NCBI Taxonomy" id="49338"/>
    <lineage>
        <taxon>Bacteria</taxon>
        <taxon>Bacillati</taxon>
        <taxon>Bacillota</taxon>
        <taxon>Clostridia</taxon>
        <taxon>Eubacteriales</taxon>
        <taxon>Desulfitobacteriaceae</taxon>
        <taxon>Desulfitobacterium</taxon>
    </lineage>
</organism>
<dbReference type="InterPro" id="IPR010982">
    <property type="entry name" value="Lambda_DNA-bd_dom_sf"/>
</dbReference>
<accession>A0A098AU79</accession>
<dbReference type="EMBL" id="LK996018">
    <property type="protein sequence ID" value="CDV96334.1"/>
    <property type="molecule type" value="Genomic_DNA"/>
</dbReference>
<dbReference type="AlphaFoldDB" id="A0A098AU79"/>